<sequence length="59" mass="6329">QYGVTVAGGHGQGNATNQFDTPYGIFVDDDQTILIAEWGNDRIIQWKMSDTNGEVVAGG</sequence>
<dbReference type="Gene3D" id="2.120.10.30">
    <property type="entry name" value="TolB, C-terminal domain"/>
    <property type="match status" value="1"/>
</dbReference>
<feature type="non-terminal residue" evidence="1">
    <location>
        <position position="59"/>
    </location>
</feature>
<protein>
    <recommendedName>
        <fullName evidence="3">6-bladed beta-propeller</fullName>
    </recommendedName>
</protein>
<evidence type="ECO:0000313" key="2">
    <source>
        <dbReference type="Proteomes" id="UP000663866"/>
    </source>
</evidence>
<dbReference type="InterPro" id="IPR011042">
    <property type="entry name" value="6-blade_b-propeller_TolB-like"/>
</dbReference>
<dbReference type="Proteomes" id="UP000663866">
    <property type="component" value="Unassembled WGS sequence"/>
</dbReference>
<keyword evidence="2" id="KW-1185">Reference proteome</keyword>
<reference evidence="1" key="1">
    <citation type="submission" date="2021-02" db="EMBL/GenBank/DDBJ databases">
        <authorList>
            <person name="Nowell W R."/>
        </authorList>
    </citation>
    <scope>NUCLEOTIDE SEQUENCE</scope>
</reference>
<dbReference type="AlphaFoldDB" id="A0A821J7L9"/>
<proteinExistence type="predicted"/>
<evidence type="ECO:0008006" key="3">
    <source>
        <dbReference type="Google" id="ProtNLM"/>
    </source>
</evidence>
<feature type="non-terminal residue" evidence="1">
    <location>
        <position position="1"/>
    </location>
</feature>
<dbReference type="EMBL" id="CAJOBG010103585">
    <property type="protein sequence ID" value="CAF4713108.1"/>
    <property type="molecule type" value="Genomic_DNA"/>
</dbReference>
<dbReference type="SUPFAM" id="SSF101898">
    <property type="entry name" value="NHL repeat"/>
    <property type="match status" value="1"/>
</dbReference>
<evidence type="ECO:0000313" key="1">
    <source>
        <dbReference type="EMBL" id="CAF4713108.1"/>
    </source>
</evidence>
<organism evidence="1 2">
    <name type="scientific">Rotaria magnacalcarata</name>
    <dbReference type="NCBI Taxonomy" id="392030"/>
    <lineage>
        <taxon>Eukaryota</taxon>
        <taxon>Metazoa</taxon>
        <taxon>Spiralia</taxon>
        <taxon>Gnathifera</taxon>
        <taxon>Rotifera</taxon>
        <taxon>Eurotatoria</taxon>
        <taxon>Bdelloidea</taxon>
        <taxon>Philodinida</taxon>
        <taxon>Philodinidae</taxon>
        <taxon>Rotaria</taxon>
    </lineage>
</organism>
<name>A0A821J7L9_9BILA</name>
<gene>
    <name evidence="1" type="ORF">OVN521_LOCUS48811</name>
</gene>
<comment type="caution">
    <text evidence="1">The sequence shown here is derived from an EMBL/GenBank/DDBJ whole genome shotgun (WGS) entry which is preliminary data.</text>
</comment>
<accession>A0A821J7L9</accession>